<dbReference type="InterPro" id="IPR029045">
    <property type="entry name" value="ClpP/crotonase-like_dom_sf"/>
</dbReference>
<organism evidence="2 3">
    <name type="scientific">Reticulomyxa filosa</name>
    <dbReference type="NCBI Taxonomy" id="46433"/>
    <lineage>
        <taxon>Eukaryota</taxon>
        <taxon>Sar</taxon>
        <taxon>Rhizaria</taxon>
        <taxon>Retaria</taxon>
        <taxon>Foraminifera</taxon>
        <taxon>Monothalamids</taxon>
        <taxon>Reticulomyxidae</taxon>
        <taxon>Reticulomyxa</taxon>
    </lineage>
</organism>
<dbReference type="Pfam" id="PF00378">
    <property type="entry name" value="ECH_1"/>
    <property type="match status" value="2"/>
</dbReference>
<proteinExistence type="inferred from homology"/>
<accession>X6M5W1</accession>
<comment type="similarity">
    <text evidence="1">Belongs to the enoyl-CoA hydratase/isomerase family.</text>
</comment>
<dbReference type="SUPFAM" id="SSF52096">
    <property type="entry name" value="ClpP/crotonase"/>
    <property type="match status" value="1"/>
</dbReference>
<dbReference type="EMBL" id="ASPP01024153">
    <property type="protein sequence ID" value="ETO09314.1"/>
    <property type="molecule type" value="Genomic_DNA"/>
</dbReference>
<name>X6M5W1_RETFI</name>
<keyword evidence="2" id="KW-0413">Isomerase</keyword>
<evidence type="ECO:0000256" key="1">
    <source>
        <dbReference type="ARBA" id="ARBA00005254"/>
    </source>
</evidence>
<dbReference type="GO" id="GO:0016853">
    <property type="term" value="F:isomerase activity"/>
    <property type="evidence" value="ECO:0007669"/>
    <property type="project" value="UniProtKB-KW"/>
</dbReference>
<evidence type="ECO:0000313" key="3">
    <source>
        <dbReference type="Proteomes" id="UP000023152"/>
    </source>
</evidence>
<dbReference type="OMA" id="GIKWFNQ"/>
<dbReference type="Proteomes" id="UP000023152">
    <property type="component" value="Unassembled WGS sequence"/>
</dbReference>
<evidence type="ECO:0000313" key="2">
    <source>
        <dbReference type="EMBL" id="ETO09314.1"/>
    </source>
</evidence>
<dbReference type="PANTHER" id="PTHR43802">
    <property type="entry name" value="ENOYL-COA HYDRATASE"/>
    <property type="match status" value="1"/>
</dbReference>
<dbReference type="CDD" id="cd06558">
    <property type="entry name" value="crotonase-like"/>
    <property type="match status" value="1"/>
</dbReference>
<sequence length="315" mass="34648">MSTNTLPKAVEVEKHNDGQIWVISLNRPSKRNAINGDVQVGLFDAFRAFEIDEKAKVAILYGKGGHFCAGADLEAVSSDGSALLPTPMVKLDDFEAKTAEIKPYLHSMGFIGLSRLLTTKPTIAAISGYCVAGGLELALCDINPFSFFFFFFFLKKKRCDIRIADETAKFGVFCRRFGVPLIDGGTTRLPKLIGLSQAMDMIITGKEVSATEALRLGLVTRLSDNQSLLKDSLKLGAMICQLPFKCLQLDRMNTYMSFGNELLPSIQNESNRAIQSDVFQSMSENAKKFTQGVGKHGSFQPFQNATEKKQGFSKL</sequence>
<dbReference type="OrthoDB" id="448450at2759"/>
<dbReference type="Gene3D" id="1.10.287.2460">
    <property type="match status" value="1"/>
</dbReference>
<dbReference type="AlphaFoldDB" id="X6M5W1"/>
<dbReference type="PANTHER" id="PTHR43802:SF1">
    <property type="entry name" value="IP11341P-RELATED"/>
    <property type="match status" value="1"/>
</dbReference>
<comment type="caution">
    <text evidence="2">The sequence shown here is derived from an EMBL/GenBank/DDBJ whole genome shotgun (WGS) entry which is preliminary data.</text>
</comment>
<keyword evidence="3" id="KW-1185">Reference proteome</keyword>
<dbReference type="InterPro" id="IPR001753">
    <property type="entry name" value="Enoyl-CoA_hydra/iso"/>
</dbReference>
<dbReference type="Gene3D" id="3.90.226.10">
    <property type="entry name" value="2-enoyl-CoA Hydratase, Chain A, domain 1"/>
    <property type="match status" value="1"/>
</dbReference>
<reference evidence="2 3" key="1">
    <citation type="journal article" date="2013" name="Curr. Biol.">
        <title>The Genome of the Foraminiferan Reticulomyxa filosa.</title>
        <authorList>
            <person name="Glockner G."/>
            <person name="Hulsmann N."/>
            <person name="Schleicher M."/>
            <person name="Noegel A.A."/>
            <person name="Eichinger L."/>
            <person name="Gallinger C."/>
            <person name="Pawlowski J."/>
            <person name="Sierra R."/>
            <person name="Euteneuer U."/>
            <person name="Pillet L."/>
            <person name="Moustafa A."/>
            <person name="Platzer M."/>
            <person name="Groth M."/>
            <person name="Szafranski K."/>
            <person name="Schliwa M."/>
        </authorList>
    </citation>
    <scope>NUCLEOTIDE SEQUENCE [LARGE SCALE GENOMIC DNA]</scope>
</reference>
<gene>
    <name evidence="2" type="ORF">RFI_28072</name>
</gene>
<protein>
    <submittedName>
        <fullName evidence="2">Enoyl-CoA hydratase/isomerase family protein</fullName>
    </submittedName>
</protein>